<feature type="compositionally biased region" description="Basic residues" evidence="1">
    <location>
        <begin position="1"/>
        <end position="15"/>
    </location>
</feature>
<name>A0A917L9T1_9ACTN</name>
<organism evidence="2 3">
    <name type="scientific">Streptomyces brasiliensis</name>
    <dbReference type="NCBI Taxonomy" id="1954"/>
    <lineage>
        <taxon>Bacteria</taxon>
        <taxon>Bacillati</taxon>
        <taxon>Actinomycetota</taxon>
        <taxon>Actinomycetes</taxon>
        <taxon>Kitasatosporales</taxon>
        <taxon>Streptomycetaceae</taxon>
        <taxon>Streptomyces</taxon>
    </lineage>
</organism>
<sequence length="96" mass="10409">MRKTIQHSSRSHRPSIARPPCAASRRARGLKGTGFAAERQPRAIGPEPARIHIDDCLNAGPTHPITAQDARAALLDPMVQACEFCRPDTELGTDVD</sequence>
<evidence type="ECO:0000313" key="2">
    <source>
        <dbReference type="EMBL" id="GGJ50242.1"/>
    </source>
</evidence>
<proteinExistence type="predicted"/>
<dbReference type="Pfam" id="PF19746">
    <property type="entry name" value="DUF6233"/>
    <property type="match status" value="1"/>
</dbReference>
<evidence type="ECO:0000256" key="1">
    <source>
        <dbReference type="SAM" id="MobiDB-lite"/>
    </source>
</evidence>
<reference evidence="2" key="1">
    <citation type="journal article" date="2014" name="Int. J. Syst. Evol. Microbiol.">
        <title>Complete genome sequence of Corynebacterium casei LMG S-19264T (=DSM 44701T), isolated from a smear-ripened cheese.</title>
        <authorList>
            <consortium name="US DOE Joint Genome Institute (JGI-PGF)"/>
            <person name="Walter F."/>
            <person name="Albersmeier A."/>
            <person name="Kalinowski J."/>
            <person name="Ruckert C."/>
        </authorList>
    </citation>
    <scope>NUCLEOTIDE SEQUENCE</scope>
    <source>
        <strain evidence="2">JCM 3086</strain>
    </source>
</reference>
<reference evidence="2" key="2">
    <citation type="submission" date="2020-09" db="EMBL/GenBank/DDBJ databases">
        <authorList>
            <person name="Sun Q."/>
            <person name="Ohkuma M."/>
        </authorList>
    </citation>
    <scope>NUCLEOTIDE SEQUENCE</scope>
    <source>
        <strain evidence="2">JCM 3086</strain>
    </source>
</reference>
<dbReference type="InterPro" id="IPR046200">
    <property type="entry name" value="DUF6233"/>
</dbReference>
<dbReference type="EMBL" id="BMQA01000038">
    <property type="protein sequence ID" value="GGJ50242.1"/>
    <property type="molecule type" value="Genomic_DNA"/>
</dbReference>
<gene>
    <name evidence="2" type="ORF">GCM10010121_071650</name>
</gene>
<dbReference type="AlphaFoldDB" id="A0A917L9T1"/>
<feature type="region of interest" description="Disordered" evidence="1">
    <location>
        <begin position="1"/>
        <end position="47"/>
    </location>
</feature>
<protein>
    <submittedName>
        <fullName evidence="2">Uncharacterized protein</fullName>
    </submittedName>
</protein>
<dbReference type="Proteomes" id="UP000657574">
    <property type="component" value="Unassembled WGS sequence"/>
</dbReference>
<comment type="caution">
    <text evidence="2">The sequence shown here is derived from an EMBL/GenBank/DDBJ whole genome shotgun (WGS) entry which is preliminary data.</text>
</comment>
<evidence type="ECO:0000313" key="3">
    <source>
        <dbReference type="Proteomes" id="UP000657574"/>
    </source>
</evidence>
<accession>A0A917L9T1</accession>
<keyword evidence="3" id="KW-1185">Reference proteome</keyword>